<protein>
    <submittedName>
        <fullName evidence="1">Uncharacterized protein</fullName>
    </submittedName>
</protein>
<dbReference type="KEGG" id="afj:AFERRID_28210"/>
<sequence>MITVISLEAQNKFGQLLKRYNGNRWLSLVTDGRLPTWCRHKTCRDIRICRLHGASTVKRLPNSRARVENMATNPHSSYNSQNGCLY</sequence>
<keyword evidence="2" id="KW-1185">Reference proteome</keyword>
<gene>
    <name evidence="1" type="ORF">AFERRID_28210</name>
</gene>
<dbReference type="EMBL" id="AP018795">
    <property type="protein sequence ID" value="BBF66603.1"/>
    <property type="molecule type" value="Genomic_DNA"/>
</dbReference>
<proteinExistence type="predicted"/>
<dbReference type="Proteomes" id="UP000280188">
    <property type="component" value="Chromosome"/>
</dbReference>
<dbReference type="AlphaFoldDB" id="A0A2Z6IP27"/>
<evidence type="ECO:0000313" key="1">
    <source>
        <dbReference type="EMBL" id="BBF66603.1"/>
    </source>
</evidence>
<evidence type="ECO:0000313" key="2">
    <source>
        <dbReference type="Proteomes" id="UP000280188"/>
    </source>
</evidence>
<name>A0A2Z6IP27_ACIFI</name>
<organism evidence="1 2">
    <name type="scientific">Acidithiobacillus ferridurans</name>
    <dbReference type="NCBI Taxonomy" id="1232575"/>
    <lineage>
        <taxon>Bacteria</taxon>
        <taxon>Pseudomonadati</taxon>
        <taxon>Pseudomonadota</taxon>
        <taxon>Acidithiobacillia</taxon>
        <taxon>Acidithiobacillales</taxon>
        <taxon>Acidithiobacillaceae</taxon>
        <taxon>Acidithiobacillus</taxon>
    </lineage>
</organism>
<accession>A0A2Z6IP27</accession>
<reference evidence="1 2" key="1">
    <citation type="journal article" date="2018" name="Microbiol. Resour. Announc.">
        <title>Complete Genome Sequence of Acidithiobacillus ferridurans JCM 18981.</title>
        <authorList>
            <person name="Miyauchi T."/>
            <person name="Kouzuma A."/>
            <person name="Abe T."/>
            <person name="Watanabe K."/>
        </authorList>
    </citation>
    <scope>NUCLEOTIDE SEQUENCE [LARGE SCALE GENOMIC DNA]</scope>
    <source>
        <strain evidence="2">ATCC 33020 / DSM 29468 / JCM 18981 / 11Fe</strain>
    </source>
</reference>